<name>A0ABM5NED0_LIBAS</name>
<dbReference type="EMBL" id="CP004005">
    <property type="protein sequence ID" value="AGH16475.1"/>
    <property type="molecule type" value="Genomic_DNA"/>
</dbReference>
<keyword evidence="1" id="KW-0812">Transmembrane</keyword>
<sequence>MFVKEIFLFSFCKAGTVFLSLKKDMYLGWDNNSMFILKQEFFIFMMEKLVCLLLCVCGMLWFSSSGIFAYLNIG</sequence>
<evidence type="ECO:0000313" key="3">
    <source>
        <dbReference type="Proteomes" id="UP000011820"/>
    </source>
</evidence>
<keyword evidence="1" id="KW-1133">Transmembrane helix</keyword>
<proteinExistence type="predicted"/>
<feature type="transmembrane region" description="Helical" evidence="1">
    <location>
        <begin position="41"/>
        <end position="62"/>
    </location>
</feature>
<reference evidence="2 3" key="1">
    <citation type="journal article" date="2013" name="Genome Announc.">
        <title>Complete Genome Sequence of a Chinese Strain of 'Candidatus Liberibacter asiaticus'.</title>
        <authorList>
            <person name="Lin H."/>
            <person name="Han C.S."/>
            <person name="Liu B."/>
            <person name="Lou B."/>
            <person name="Bai X."/>
            <person name="Deng C."/>
            <person name="Civerolo E.L."/>
            <person name="Gupta G."/>
        </authorList>
    </citation>
    <scope>NUCLEOTIDE SEQUENCE [LARGE SCALE GENOMIC DNA]</scope>
    <source>
        <strain evidence="3">gxpsy</strain>
    </source>
</reference>
<keyword evidence="3" id="KW-1185">Reference proteome</keyword>
<accession>A0ABM5NED0</accession>
<gene>
    <name evidence="2" type="ORF">WSI_00515</name>
</gene>
<evidence type="ECO:0000256" key="1">
    <source>
        <dbReference type="SAM" id="Phobius"/>
    </source>
</evidence>
<organism evidence="2 3">
    <name type="scientific">Candidatus Liberibacter asiaticus str. gxpsy</name>
    <dbReference type="NCBI Taxonomy" id="1174529"/>
    <lineage>
        <taxon>Bacteria</taxon>
        <taxon>Pseudomonadati</taxon>
        <taxon>Pseudomonadota</taxon>
        <taxon>Alphaproteobacteria</taxon>
        <taxon>Hyphomicrobiales</taxon>
        <taxon>Rhizobiaceae</taxon>
        <taxon>Liberibacter</taxon>
    </lineage>
</organism>
<evidence type="ECO:0000313" key="2">
    <source>
        <dbReference type="EMBL" id="AGH16475.1"/>
    </source>
</evidence>
<keyword evidence="1" id="KW-0472">Membrane</keyword>
<protein>
    <submittedName>
        <fullName evidence="2">Uncharacterized protein</fullName>
    </submittedName>
</protein>
<dbReference type="Proteomes" id="UP000011820">
    <property type="component" value="Chromosome"/>
</dbReference>